<dbReference type="GeneID" id="79949773"/>
<dbReference type="EMBL" id="CP091092">
    <property type="protein sequence ID" value="WFN37787.1"/>
    <property type="molecule type" value="Genomic_DNA"/>
</dbReference>
<organism evidence="1 2">
    <name type="scientific">Methanomicrobium antiquum</name>
    <dbReference type="NCBI Taxonomy" id="487686"/>
    <lineage>
        <taxon>Archaea</taxon>
        <taxon>Methanobacteriati</taxon>
        <taxon>Methanobacteriota</taxon>
        <taxon>Stenosarchaea group</taxon>
        <taxon>Methanomicrobia</taxon>
        <taxon>Methanomicrobiales</taxon>
        <taxon>Methanomicrobiaceae</taxon>
        <taxon>Methanomicrobium</taxon>
    </lineage>
</organism>
<evidence type="ECO:0000313" key="1">
    <source>
        <dbReference type="EMBL" id="WFN37787.1"/>
    </source>
</evidence>
<sequence length="101" mass="11922">MDEEIKDLCRRLRLPGIYQSYHTIAEDFTNPEEFLVRILNAEVQSRETSRRERVIQQAGFPAYKRFEEINLVYWELNTTGRNGNRKINDGSDIDIILLSMT</sequence>
<proteinExistence type="predicted"/>
<gene>
    <name evidence="1" type="ORF">L1994_05205</name>
</gene>
<dbReference type="AlphaFoldDB" id="A0AAF0FSG7"/>
<keyword evidence="2" id="KW-1185">Reference proteome</keyword>
<accession>A0AAF0FSG7</accession>
<name>A0AAF0FSG7_9EURY</name>
<dbReference type="Proteomes" id="UP001218895">
    <property type="component" value="Chromosome"/>
</dbReference>
<evidence type="ECO:0000313" key="2">
    <source>
        <dbReference type="Proteomes" id="UP001218895"/>
    </source>
</evidence>
<dbReference type="RefSeq" id="WP_278100627.1">
    <property type="nucleotide sequence ID" value="NZ_CP091092.1"/>
</dbReference>
<reference evidence="1" key="1">
    <citation type="submission" date="2022-01" db="EMBL/GenBank/DDBJ databases">
        <title>Complete genome of Methanomicrobium antiquum DSM 21220.</title>
        <authorList>
            <person name="Chen S.-C."/>
            <person name="You Y.-T."/>
            <person name="Zhou Y.-Z."/>
            <person name="Lai M.-C."/>
        </authorList>
    </citation>
    <scope>NUCLEOTIDE SEQUENCE</scope>
    <source>
        <strain evidence="1">DSM 21220</strain>
    </source>
</reference>
<dbReference type="KEGG" id="manq:L1994_05205"/>
<protein>
    <submittedName>
        <fullName evidence="1">Uncharacterized protein</fullName>
    </submittedName>
</protein>